<dbReference type="EMBL" id="CP102845">
    <property type="protein sequence ID" value="UVF19666.1"/>
    <property type="molecule type" value="Genomic_DNA"/>
</dbReference>
<feature type="region of interest" description="Disordered" evidence="1">
    <location>
        <begin position="120"/>
        <end position="197"/>
    </location>
</feature>
<dbReference type="SUPFAM" id="SSF50346">
    <property type="entry name" value="PRC-barrel domain"/>
    <property type="match status" value="1"/>
</dbReference>
<dbReference type="PANTHER" id="PTHR36505:SF1">
    <property type="entry name" value="BLR1072 PROTEIN"/>
    <property type="match status" value="1"/>
</dbReference>
<feature type="compositionally biased region" description="Basic and acidic residues" evidence="1">
    <location>
        <begin position="174"/>
        <end position="187"/>
    </location>
</feature>
<organism evidence="4 5">
    <name type="scientific">Microvirga terrae</name>
    <dbReference type="NCBI Taxonomy" id="2740529"/>
    <lineage>
        <taxon>Bacteria</taxon>
        <taxon>Pseudomonadati</taxon>
        <taxon>Pseudomonadota</taxon>
        <taxon>Alphaproteobacteria</taxon>
        <taxon>Hyphomicrobiales</taxon>
        <taxon>Methylobacteriaceae</taxon>
        <taxon>Microvirga</taxon>
    </lineage>
</organism>
<sequence>MASKHLVLALLGTALASAPALAQTQPSSSSASPSAAASSMSSGNWMTQEQPGQWRASKLEGLDVYNNNNEKVGDISEILVDQSGKIQAVVVGVGGFLGMGEHDVAVPFDQIKFVNEPRANATASNTTTRTAGMSGNNAGTTAGTTTTAPATTGSTASSTASNANAANANANRSAPDHAMLDMTKDQLKAAPEFKYSR</sequence>
<feature type="domain" description="PRC-barrel" evidence="3">
    <location>
        <begin position="55"/>
        <end position="113"/>
    </location>
</feature>
<accession>A0ABY5RQX7</accession>
<proteinExistence type="predicted"/>
<dbReference type="PANTHER" id="PTHR36505">
    <property type="entry name" value="BLR1072 PROTEIN"/>
    <property type="match status" value="1"/>
</dbReference>
<evidence type="ECO:0000259" key="3">
    <source>
        <dbReference type="Pfam" id="PF05239"/>
    </source>
</evidence>
<feature type="chain" id="PRO_5047272886" evidence="2">
    <location>
        <begin position="23"/>
        <end position="197"/>
    </location>
</feature>
<feature type="signal peptide" evidence="2">
    <location>
        <begin position="1"/>
        <end position="22"/>
    </location>
</feature>
<feature type="compositionally biased region" description="Low complexity" evidence="1">
    <location>
        <begin position="120"/>
        <end position="171"/>
    </location>
</feature>
<protein>
    <submittedName>
        <fullName evidence="4">PRC-barrel domain-containing protein</fullName>
    </submittedName>
</protein>
<gene>
    <name evidence="4" type="ORF">HPT29_000445</name>
</gene>
<dbReference type="Proteomes" id="UP001017257">
    <property type="component" value="Chromosome"/>
</dbReference>
<keyword evidence="5" id="KW-1185">Reference proteome</keyword>
<feature type="compositionally biased region" description="Low complexity" evidence="1">
    <location>
        <begin position="23"/>
        <end position="43"/>
    </location>
</feature>
<dbReference type="InterPro" id="IPR011033">
    <property type="entry name" value="PRC_barrel-like_sf"/>
</dbReference>
<evidence type="ECO:0000256" key="1">
    <source>
        <dbReference type="SAM" id="MobiDB-lite"/>
    </source>
</evidence>
<evidence type="ECO:0000313" key="5">
    <source>
        <dbReference type="Proteomes" id="UP001017257"/>
    </source>
</evidence>
<dbReference type="Gene3D" id="2.30.30.240">
    <property type="entry name" value="PRC-barrel domain"/>
    <property type="match status" value="1"/>
</dbReference>
<dbReference type="Pfam" id="PF05239">
    <property type="entry name" value="PRC"/>
    <property type="match status" value="1"/>
</dbReference>
<evidence type="ECO:0000256" key="2">
    <source>
        <dbReference type="SAM" id="SignalP"/>
    </source>
</evidence>
<name>A0ABY5RQX7_9HYPH</name>
<evidence type="ECO:0000313" key="4">
    <source>
        <dbReference type="EMBL" id="UVF19666.1"/>
    </source>
</evidence>
<keyword evidence="2" id="KW-0732">Signal</keyword>
<reference evidence="4" key="1">
    <citation type="submission" date="2022-08" db="EMBL/GenBank/DDBJ databases">
        <title>Microvirga terrae sp. nov., isolated from soil.</title>
        <authorList>
            <person name="Kim K.H."/>
            <person name="Seo Y.L."/>
            <person name="Kim J.M."/>
            <person name="Lee J.K."/>
            <person name="Han D.M."/>
            <person name="Jeon C.O."/>
        </authorList>
    </citation>
    <scope>NUCLEOTIDE SEQUENCE</scope>
    <source>
        <strain evidence="4">R24</strain>
    </source>
</reference>
<feature type="region of interest" description="Disordered" evidence="1">
    <location>
        <begin position="23"/>
        <end position="52"/>
    </location>
</feature>
<dbReference type="InterPro" id="IPR027275">
    <property type="entry name" value="PRC-brl_dom"/>
</dbReference>
<dbReference type="RefSeq" id="WP_173947077.1">
    <property type="nucleotide sequence ID" value="NZ_CP102845.1"/>
</dbReference>